<dbReference type="AlphaFoldDB" id="A0AAW2YL66"/>
<proteinExistence type="inferred from homology"/>
<evidence type="ECO:0000256" key="5">
    <source>
        <dbReference type="ARBA" id="ARBA00022552"/>
    </source>
</evidence>
<evidence type="ECO:0000256" key="6">
    <source>
        <dbReference type="ARBA" id="ARBA00022603"/>
    </source>
</evidence>
<dbReference type="GO" id="GO:0005737">
    <property type="term" value="C:cytoplasm"/>
    <property type="evidence" value="ECO:0007669"/>
    <property type="project" value="UniProtKB-SubCell"/>
</dbReference>
<dbReference type="PANTHER" id="PTHR30027">
    <property type="entry name" value="RIBOSOMAL RNA SMALL SUBUNIT METHYLTRANSFERASE E"/>
    <property type="match status" value="1"/>
</dbReference>
<accession>A0AAW2YL66</accession>
<sequence>MSKVVDNKHIFSFRSSGLKSFLINGSTSNKIDPNGDDIEIGLDKTLTNRLITVLRMKSGSVIELFDDEVRCTAVINIINRQLFVAISPKTIRNIDPLMPEVNLHFGLLKTRESNESVLESCTLFGVCNIFPILSDKSQGEWNTKKDRYMNVLTAAMEQSKQYKMPSIHEPKTFNDWSRSFKHTATSTNMFCDFDEQSIPISQVPIHPQNQINILVGPEGDFTNREKHKILSLGFNRTMLSSISVLRSTEAIKLALGFVRCVR</sequence>
<evidence type="ECO:0000256" key="10">
    <source>
        <dbReference type="ARBA" id="ARBA00047944"/>
    </source>
</evidence>
<evidence type="ECO:0000256" key="4">
    <source>
        <dbReference type="ARBA" id="ARBA00022490"/>
    </source>
</evidence>
<evidence type="ECO:0000256" key="9">
    <source>
        <dbReference type="ARBA" id="ARBA00025699"/>
    </source>
</evidence>
<dbReference type="Proteomes" id="UP001431209">
    <property type="component" value="Unassembled WGS sequence"/>
</dbReference>
<evidence type="ECO:0000256" key="3">
    <source>
        <dbReference type="ARBA" id="ARBA00012328"/>
    </source>
</evidence>
<keyword evidence="6 12" id="KW-0489">Methyltransferase</keyword>
<dbReference type="InterPro" id="IPR006700">
    <property type="entry name" value="RsmE"/>
</dbReference>
<comment type="function">
    <text evidence="9">Specifically methylates the N3 position of the uracil ring of uridine 1498 (m3U1498) in 16S rRNA. Acts on the fully assembled 30S ribosomal subunit.</text>
</comment>
<dbReference type="EC" id="2.1.1.193" evidence="3"/>
<dbReference type="InterPro" id="IPR046886">
    <property type="entry name" value="RsmE_MTase_dom"/>
</dbReference>
<organism evidence="12 13">
    <name type="scientific">Acrasis kona</name>
    <dbReference type="NCBI Taxonomy" id="1008807"/>
    <lineage>
        <taxon>Eukaryota</taxon>
        <taxon>Discoba</taxon>
        <taxon>Heterolobosea</taxon>
        <taxon>Tetramitia</taxon>
        <taxon>Eutetramitia</taxon>
        <taxon>Acrasidae</taxon>
        <taxon>Acrasis</taxon>
    </lineage>
</organism>
<dbReference type="GO" id="GO:0070475">
    <property type="term" value="P:rRNA base methylation"/>
    <property type="evidence" value="ECO:0007669"/>
    <property type="project" value="TreeGrafter"/>
</dbReference>
<feature type="domain" description="Ribosomal RNA small subunit methyltransferase E methyltransferase" evidence="11">
    <location>
        <begin position="100"/>
        <end position="256"/>
    </location>
</feature>
<keyword evidence="7" id="KW-0808">Transferase</keyword>
<evidence type="ECO:0000256" key="7">
    <source>
        <dbReference type="ARBA" id="ARBA00022679"/>
    </source>
</evidence>
<dbReference type="GO" id="GO:0070042">
    <property type="term" value="F:rRNA (uridine-N3-)-methyltransferase activity"/>
    <property type="evidence" value="ECO:0007669"/>
    <property type="project" value="TreeGrafter"/>
</dbReference>
<comment type="subcellular location">
    <subcellularLocation>
        <location evidence="1">Cytoplasm</location>
    </subcellularLocation>
</comment>
<gene>
    <name evidence="12" type="ORF">AKO1_008487</name>
</gene>
<comment type="catalytic activity">
    <reaction evidence="10">
        <text>uridine(1498) in 16S rRNA + S-adenosyl-L-methionine = N(3)-methyluridine(1498) in 16S rRNA + S-adenosyl-L-homocysteine + H(+)</text>
        <dbReference type="Rhea" id="RHEA:42920"/>
        <dbReference type="Rhea" id="RHEA-COMP:10283"/>
        <dbReference type="Rhea" id="RHEA-COMP:10284"/>
        <dbReference type="ChEBI" id="CHEBI:15378"/>
        <dbReference type="ChEBI" id="CHEBI:57856"/>
        <dbReference type="ChEBI" id="CHEBI:59789"/>
        <dbReference type="ChEBI" id="CHEBI:65315"/>
        <dbReference type="ChEBI" id="CHEBI:74502"/>
        <dbReference type="EC" id="2.1.1.193"/>
    </reaction>
</comment>
<keyword evidence="5" id="KW-0698">rRNA processing</keyword>
<dbReference type="SUPFAM" id="SSF75217">
    <property type="entry name" value="alpha/beta knot"/>
    <property type="match status" value="1"/>
</dbReference>
<reference evidence="12 13" key="1">
    <citation type="submission" date="2024-03" db="EMBL/GenBank/DDBJ databases">
        <title>The Acrasis kona genome and developmental transcriptomes reveal deep origins of eukaryotic multicellular pathways.</title>
        <authorList>
            <person name="Sheikh S."/>
            <person name="Fu C.-J."/>
            <person name="Brown M.W."/>
            <person name="Baldauf S.L."/>
        </authorList>
    </citation>
    <scope>NUCLEOTIDE SEQUENCE [LARGE SCALE GENOMIC DNA]</scope>
    <source>
        <strain evidence="12 13">ATCC MYA-3509</strain>
    </source>
</reference>
<dbReference type="Gene3D" id="3.40.1280.10">
    <property type="match status" value="1"/>
</dbReference>
<keyword evidence="4" id="KW-0963">Cytoplasm</keyword>
<protein>
    <recommendedName>
        <fullName evidence="3">16S rRNA (uracil(1498)-N(3))-methyltransferase</fullName>
        <ecNumber evidence="3">2.1.1.193</ecNumber>
    </recommendedName>
</protein>
<dbReference type="PANTHER" id="PTHR30027:SF3">
    <property type="entry name" value="16S RRNA (URACIL(1498)-N(3))-METHYLTRANSFERASE"/>
    <property type="match status" value="1"/>
</dbReference>
<dbReference type="InterPro" id="IPR029026">
    <property type="entry name" value="tRNA_m1G_MTases_N"/>
</dbReference>
<name>A0AAW2YL66_9EUKA</name>
<evidence type="ECO:0000259" key="11">
    <source>
        <dbReference type="Pfam" id="PF04452"/>
    </source>
</evidence>
<keyword evidence="13" id="KW-1185">Reference proteome</keyword>
<dbReference type="NCBIfam" id="TIGR00046">
    <property type="entry name" value="RsmE family RNA methyltransferase"/>
    <property type="match status" value="1"/>
</dbReference>
<dbReference type="InterPro" id="IPR029028">
    <property type="entry name" value="Alpha/beta_knot_MTases"/>
</dbReference>
<evidence type="ECO:0000256" key="8">
    <source>
        <dbReference type="ARBA" id="ARBA00022691"/>
    </source>
</evidence>
<evidence type="ECO:0000256" key="2">
    <source>
        <dbReference type="ARBA" id="ARBA00005528"/>
    </source>
</evidence>
<evidence type="ECO:0000313" key="12">
    <source>
        <dbReference type="EMBL" id="KAL0478211.1"/>
    </source>
</evidence>
<dbReference type="EMBL" id="JAOPGA020000330">
    <property type="protein sequence ID" value="KAL0478211.1"/>
    <property type="molecule type" value="Genomic_DNA"/>
</dbReference>
<comment type="similarity">
    <text evidence="2">Belongs to the RNA methyltransferase RsmE family.</text>
</comment>
<evidence type="ECO:0000313" key="13">
    <source>
        <dbReference type="Proteomes" id="UP001431209"/>
    </source>
</evidence>
<comment type="caution">
    <text evidence="12">The sequence shown here is derived from an EMBL/GenBank/DDBJ whole genome shotgun (WGS) entry which is preliminary data.</text>
</comment>
<evidence type="ECO:0000256" key="1">
    <source>
        <dbReference type="ARBA" id="ARBA00004496"/>
    </source>
</evidence>
<keyword evidence="8" id="KW-0949">S-adenosyl-L-methionine</keyword>
<dbReference type="Pfam" id="PF04452">
    <property type="entry name" value="Methyltrans_RNA"/>
    <property type="match status" value="1"/>
</dbReference>